<dbReference type="InterPro" id="IPR000073">
    <property type="entry name" value="AB_hydrolase_1"/>
</dbReference>
<dbReference type="OrthoDB" id="9814966at2"/>
<dbReference type="InterPro" id="IPR029058">
    <property type="entry name" value="AB_hydrolase_fold"/>
</dbReference>
<feature type="domain" description="AB hydrolase-1" evidence="1">
    <location>
        <begin position="13"/>
        <end position="224"/>
    </location>
</feature>
<dbReference type="Gene3D" id="3.40.50.1820">
    <property type="entry name" value="alpha/beta hydrolase"/>
    <property type="match status" value="1"/>
</dbReference>
<dbReference type="InterPro" id="IPR052897">
    <property type="entry name" value="Sec-Metab_Biosynth_Hydrolase"/>
</dbReference>
<dbReference type="EMBL" id="AVFL01000003">
    <property type="protein sequence ID" value="EWY41541.1"/>
    <property type="molecule type" value="Genomic_DNA"/>
</dbReference>
<dbReference type="SUPFAM" id="SSF53474">
    <property type="entry name" value="alpha/beta-Hydrolases"/>
    <property type="match status" value="1"/>
</dbReference>
<dbReference type="AlphaFoldDB" id="W9H9V9"/>
<name>W9H9V9_9PROT</name>
<evidence type="ECO:0000313" key="2">
    <source>
        <dbReference type="EMBL" id="EWY41541.1"/>
    </source>
</evidence>
<proteinExistence type="predicted"/>
<dbReference type="STRING" id="1385369.N825_23545"/>
<accession>W9H9V9</accession>
<keyword evidence="3" id="KW-1185">Reference proteome</keyword>
<dbReference type="RefSeq" id="WP_037448543.1">
    <property type="nucleotide sequence ID" value="NZ_AVFL01000003.1"/>
</dbReference>
<dbReference type="Pfam" id="PF12697">
    <property type="entry name" value="Abhydrolase_6"/>
    <property type="match status" value="1"/>
</dbReference>
<gene>
    <name evidence="2" type="ORF">N825_23545</name>
</gene>
<protein>
    <submittedName>
        <fullName evidence="2">Signal peptide protein</fullName>
    </submittedName>
</protein>
<dbReference type="PATRIC" id="fig|1385369.3.peg.1040"/>
<dbReference type="PANTHER" id="PTHR37017">
    <property type="entry name" value="AB HYDROLASE-1 DOMAIN-CONTAINING PROTEIN-RELATED"/>
    <property type="match status" value="1"/>
</dbReference>
<evidence type="ECO:0000313" key="3">
    <source>
        <dbReference type="Proteomes" id="UP000019486"/>
    </source>
</evidence>
<dbReference type="Proteomes" id="UP000019486">
    <property type="component" value="Unassembled WGS sequence"/>
</dbReference>
<comment type="caution">
    <text evidence="2">The sequence shown here is derived from an EMBL/GenBank/DDBJ whole genome shotgun (WGS) entry which is preliminary data.</text>
</comment>
<reference evidence="2 3" key="1">
    <citation type="submission" date="2013-08" db="EMBL/GenBank/DDBJ databases">
        <title>The genome sequence of Skermanella stibiiresistens.</title>
        <authorList>
            <person name="Zhu W."/>
            <person name="Wang G."/>
        </authorList>
    </citation>
    <scope>NUCLEOTIDE SEQUENCE [LARGE SCALE GENOMIC DNA]</scope>
    <source>
        <strain evidence="2 3">SB22</strain>
    </source>
</reference>
<sequence length="235" mass="24443">MTNSSPTGATVALVHGAWADASSWRRVIPYLQKRGVPVVAVQNPTTSLAADVDATHRALGTIAGPVVLAGHSWGGTVITEAGNDPKVKALVYVAAFAPDVGQSTGDQVAAHLAPPGLGEVRDDGTGNLMMGVDGWVDSVAQDLPREEALVLAATQTPLGAGTFGDRIARAAWVDRPNWYIVSTEDRAVSVELQRDLAGRLKARTTELKASHMSLLSQPEAVAAVILDAVAEVAGR</sequence>
<evidence type="ECO:0000259" key="1">
    <source>
        <dbReference type="Pfam" id="PF12697"/>
    </source>
</evidence>
<organism evidence="2 3">
    <name type="scientific">Skermanella stibiiresistens SB22</name>
    <dbReference type="NCBI Taxonomy" id="1385369"/>
    <lineage>
        <taxon>Bacteria</taxon>
        <taxon>Pseudomonadati</taxon>
        <taxon>Pseudomonadota</taxon>
        <taxon>Alphaproteobacteria</taxon>
        <taxon>Rhodospirillales</taxon>
        <taxon>Azospirillaceae</taxon>
        <taxon>Skermanella</taxon>
    </lineage>
</organism>
<dbReference type="PANTHER" id="PTHR37017:SF11">
    <property type="entry name" value="ESTERASE_LIPASE_THIOESTERASE DOMAIN-CONTAINING PROTEIN"/>
    <property type="match status" value="1"/>
</dbReference>